<dbReference type="Proteomes" id="UP000465360">
    <property type="component" value="Unassembled WGS sequence"/>
</dbReference>
<dbReference type="Pfam" id="PF17853">
    <property type="entry name" value="GGDEF_2"/>
    <property type="match status" value="1"/>
</dbReference>
<dbReference type="EMBL" id="BLKZ01000001">
    <property type="protein sequence ID" value="GFG90951.1"/>
    <property type="molecule type" value="Genomic_DNA"/>
</dbReference>
<organism evidence="4 5">
    <name type="scientific">Mycobacterium bourgelatii</name>
    <dbReference type="NCBI Taxonomy" id="1273442"/>
    <lineage>
        <taxon>Bacteria</taxon>
        <taxon>Bacillati</taxon>
        <taxon>Actinomycetota</taxon>
        <taxon>Actinomycetes</taxon>
        <taxon>Mycobacteriales</taxon>
        <taxon>Mycobacteriaceae</taxon>
        <taxon>Mycobacterium</taxon>
    </lineage>
</organism>
<dbReference type="PANTHER" id="PTHR33744:SF1">
    <property type="entry name" value="DNA-BINDING TRANSCRIPTIONAL ACTIVATOR ADER"/>
    <property type="match status" value="1"/>
</dbReference>
<dbReference type="PANTHER" id="PTHR33744">
    <property type="entry name" value="CARBOHYDRATE DIACID REGULATOR"/>
    <property type="match status" value="1"/>
</dbReference>
<dbReference type="AlphaFoldDB" id="A0A7I9YQK3"/>
<evidence type="ECO:0000259" key="2">
    <source>
        <dbReference type="Pfam" id="PF13556"/>
    </source>
</evidence>
<accession>A0A7I9YQK3</accession>
<reference evidence="4 5" key="1">
    <citation type="journal article" date="2019" name="Emerg. Microbes Infect.">
        <title>Comprehensive subspecies identification of 175 nontuberculous mycobacteria species based on 7547 genomic profiles.</title>
        <authorList>
            <person name="Matsumoto Y."/>
            <person name="Kinjo T."/>
            <person name="Motooka D."/>
            <person name="Nabeya D."/>
            <person name="Jung N."/>
            <person name="Uechi K."/>
            <person name="Horii T."/>
            <person name="Iida T."/>
            <person name="Fujita J."/>
            <person name="Nakamura S."/>
        </authorList>
    </citation>
    <scope>NUCLEOTIDE SEQUENCE [LARGE SCALE GENOMIC DNA]</scope>
    <source>
        <strain evidence="4 5">JCM 30725</strain>
    </source>
</reference>
<evidence type="ECO:0000256" key="1">
    <source>
        <dbReference type="ARBA" id="ARBA00006754"/>
    </source>
</evidence>
<evidence type="ECO:0000259" key="3">
    <source>
        <dbReference type="Pfam" id="PF17853"/>
    </source>
</evidence>
<gene>
    <name evidence="4" type="ORF">MBOU_29930</name>
</gene>
<feature type="domain" description="PucR C-terminal helix-turn-helix" evidence="2">
    <location>
        <begin position="357"/>
        <end position="411"/>
    </location>
</feature>
<proteinExistence type="inferred from homology"/>
<evidence type="ECO:0000313" key="4">
    <source>
        <dbReference type="EMBL" id="GFG90951.1"/>
    </source>
</evidence>
<dbReference type="InterPro" id="IPR042070">
    <property type="entry name" value="PucR_C-HTH_sf"/>
</dbReference>
<evidence type="ECO:0000313" key="5">
    <source>
        <dbReference type="Proteomes" id="UP000465360"/>
    </source>
</evidence>
<dbReference type="InterPro" id="IPR041522">
    <property type="entry name" value="CdaR_GGDEF"/>
</dbReference>
<protein>
    <recommendedName>
        <fullName evidence="6">Transcriptional regulator</fullName>
    </recommendedName>
</protein>
<dbReference type="InterPro" id="IPR051448">
    <property type="entry name" value="CdaR-like_regulators"/>
</dbReference>
<sequence length="431" mass="48409">MKLRTRTAPATEWPPMADSQLTPRIRELIRQGAWMALNPSPEWLEELDQATVVTDPTIIENPALAQSVSLSNRTTLIHFATAHLRAPGAPVAPYLGPEPLRMARILARRDVGITAFDIYRVGQNLALQRWTNIVFELTSDPDELRELLTVMAQSASDFVDATLVGISRQMQLEHHELAQGVLVERRKIVELILDGDSMHHSRAEARLGYALSGRHTAAVIWCDQYEDEYHLLDRMAEELSQAVGCPRSLIVTSSPAARWVWMKDAGPFEADRIRDLVEKTPGLRIALGETAQGIEGFRRSHFDALATQQMMVRLQSRQQVAFSDDVHMIALLTQRPDRSDEFIEKTLGAFASASDVLRNTLLTYINEQCNAARASQQLYIHRNTLLSRLDAAQRLLPRPLERNTVRIAVALEALKWHGPRTQVPPSESSMA</sequence>
<comment type="similarity">
    <text evidence="1">Belongs to the CdaR family.</text>
</comment>
<keyword evidence="5" id="KW-1185">Reference proteome</keyword>
<name>A0A7I9YQK3_MYCBU</name>
<dbReference type="InterPro" id="IPR025736">
    <property type="entry name" value="PucR_C-HTH_dom"/>
</dbReference>
<evidence type="ECO:0008006" key="6">
    <source>
        <dbReference type="Google" id="ProtNLM"/>
    </source>
</evidence>
<dbReference type="Pfam" id="PF13556">
    <property type="entry name" value="HTH_30"/>
    <property type="match status" value="1"/>
</dbReference>
<feature type="domain" description="CdaR GGDEF-like" evidence="3">
    <location>
        <begin position="202"/>
        <end position="309"/>
    </location>
</feature>
<comment type="caution">
    <text evidence="4">The sequence shown here is derived from an EMBL/GenBank/DDBJ whole genome shotgun (WGS) entry which is preliminary data.</text>
</comment>
<dbReference type="Gene3D" id="1.10.10.2840">
    <property type="entry name" value="PucR C-terminal helix-turn-helix domain"/>
    <property type="match status" value="1"/>
</dbReference>